<dbReference type="Proteomes" id="UP001162881">
    <property type="component" value="Unassembled WGS sequence"/>
</dbReference>
<dbReference type="Gene3D" id="3.90.1590.10">
    <property type="entry name" value="glutathione-dependent formaldehyde- activating enzyme (gfa)"/>
    <property type="match status" value="1"/>
</dbReference>
<keyword evidence="2" id="KW-0479">Metal-binding</keyword>
<comment type="similarity">
    <text evidence="1">Belongs to the Gfa family.</text>
</comment>
<sequence length="160" mass="17915">MIAGTQGGCDCGRVRYRLEAEPIVIKCCHCHACQRQTGSAFALNLVIETAHVTLLGEPPEAIELETDSGFGQANHRCPQCRVSVWSVFHQAGDKARFVRAGTLDQTRSITPTLHIFTKAKQAWVTIPDEAEQFEGFYRGRDVVRVFGEENANRWRAVLER</sequence>
<keyword evidence="7" id="KW-1185">Reference proteome</keyword>
<organism evidence="6 7">
    <name type="scientific">Novosphingobium organovorum</name>
    <dbReference type="NCBI Taxonomy" id="2930092"/>
    <lineage>
        <taxon>Bacteria</taxon>
        <taxon>Pseudomonadati</taxon>
        <taxon>Pseudomonadota</taxon>
        <taxon>Alphaproteobacteria</taxon>
        <taxon>Sphingomonadales</taxon>
        <taxon>Sphingomonadaceae</taxon>
        <taxon>Novosphingobium</taxon>
    </lineage>
</organism>
<comment type="caution">
    <text evidence="6">The sequence shown here is derived from an EMBL/GenBank/DDBJ whole genome shotgun (WGS) entry which is preliminary data.</text>
</comment>
<feature type="domain" description="CENP-V/GFA" evidence="5">
    <location>
        <begin position="5"/>
        <end position="124"/>
    </location>
</feature>
<dbReference type="InterPro" id="IPR006913">
    <property type="entry name" value="CENP-V/GFA"/>
</dbReference>
<evidence type="ECO:0000256" key="4">
    <source>
        <dbReference type="ARBA" id="ARBA00023239"/>
    </source>
</evidence>
<evidence type="ECO:0000256" key="3">
    <source>
        <dbReference type="ARBA" id="ARBA00022833"/>
    </source>
</evidence>
<evidence type="ECO:0000313" key="6">
    <source>
        <dbReference type="EMBL" id="MCJ2181254.1"/>
    </source>
</evidence>
<dbReference type="RefSeq" id="WP_244016358.1">
    <property type="nucleotide sequence ID" value="NZ_JALHLF010000001.1"/>
</dbReference>
<protein>
    <submittedName>
        <fullName evidence="6">GFA family protein</fullName>
    </submittedName>
</protein>
<dbReference type="Pfam" id="PF04828">
    <property type="entry name" value="GFA"/>
    <property type="match status" value="1"/>
</dbReference>
<dbReference type="PANTHER" id="PTHR33337:SF33">
    <property type="entry name" value="CENP-V_GFA DOMAIN-CONTAINING PROTEIN"/>
    <property type="match status" value="1"/>
</dbReference>
<accession>A0ABT0B8K5</accession>
<dbReference type="InterPro" id="IPR011057">
    <property type="entry name" value="Mss4-like_sf"/>
</dbReference>
<evidence type="ECO:0000259" key="5">
    <source>
        <dbReference type="PROSITE" id="PS51891"/>
    </source>
</evidence>
<evidence type="ECO:0000256" key="2">
    <source>
        <dbReference type="ARBA" id="ARBA00022723"/>
    </source>
</evidence>
<keyword evidence="4" id="KW-0456">Lyase</keyword>
<dbReference type="PROSITE" id="PS51891">
    <property type="entry name" value="CENP_V_GFA"/>
    <property type="match status" value="1"/>
</dbReference>
<dbReference type="PANTHER" id="PTHR33337">
    <property type="entry name" value="GFA DOMAIN-CONTAINING PROTEIN"/>
    <property type="match status" value="1"/>
</dbReference>
<dbReference type="SUPFAM" id="SSF51316">
    <property type="entry name" value="Mss4-like"/>
    <property type="match status" value="1"/>
</dbReference>
<proteinExistence type="inferred from homology"/>
<reference evidence="6" key="1">
    <citation type="submission" date="2022-03" db="EMBL/GenBank/DDBJ databases">
        <title>Identification of a novel bacterium isolated from mangrove sediments.</title>
        <authorList>
            <person name="Pan X."/>
        </authorList>
    </citation>
    <scope>NUCLEOTIDE SEQUENCE</scope>
    <source>
        <strain evidence="6">B1949</strain>
    </source>
</reference>
<evidence type="ECO:0000313" key="7">
    <source>
        <dbReference type="Proteomes" id="UP001162881"/>
    </source>
</evidence>
<gene>
    <name evidence="6" type="ORF">MTR62_00805</name>
</gene>
<evidence type="ECO:0000256" key="1">
    <source>
        <dbReference type="ARBA" id="ARBA00005495"/>
    </source>
</evidence>
<name>A0ABT0B8K5_9SPHN</name>
<dbReference type="EMBL" id="JALHLF010000001">
    <property type="protein sequence ID" value="MCJ2181254.1"/>
    <property type="molecule type" value="Genomic_DNA"/>
</dbReference>
<keyword evidence="3" id="KW-0862">Zinc</keyword>